<dbReference type="InterPro" id="IPR033705">
    <property type="entry name" value="Anticodon_Ia_Val"/>
</dbReference>
<feature type="domain" description="Prenyltransferase alpha-alpha toroid" evidence="30">
    <location>
        <begin position="1011"/>
        <end position="1290"/>
    </location>
</feature>
<evidence type="ECO:0000256" key="16">
    <source>
        <dbReference type="ARBA" id="ARBA00022833"/>
    </source>
</evidence>
<dbReference type="OrthoDB" id="629407at2759"/>
<dbReference type="FunFam" id="1.50.10.20:FF:000012">
    <property type="entry name" value="Geranylgeranyl transferase type-2 subunit beta"/>
    <property type="match status" value="1"/>
</dbReference>
<dbReference type="CDD" id="cd00817">
    <property type="entry name" value="ValRS_core"/>
    <property type="match status" value="1"/>
</dbReference>
<name>A0A1J8Q262_9AGAM</name>
<evidence type="ECO:0000256" key="12">
    <source>
        <dbReference type="ARBA" id="ARBA00022679"/>
    </source>
</evidence>
<evidence type="ECO:0000256" key="21">
    <source>
        <dbReference type="ARBA" id="ARBA00030816"/>
    </source>
</evidence>
<dbReference type="SUPFAM" id="SSF47323">
    <property type="entry name" value="Anticodon-binding domain of a subclass of class I aminoacyl-tRNA synthetases"/>
    <property type="match status" value="1"/>
</dbReference>
<dbReference type="PROSITE" id="PS00178">
    <property type="entry name" value="AA_TRNA_LIGASE_I"/>
    <property type="match status" value="1"/>
</dbReference>
<keyword evidence="16" id="KW-0862">Zinc</keyword>
<dbReference type="Gene3D" id="1.10.730.10">
    <property type="entry name" value="Isoleucyl-tRNA Synthetase, Domain 1"/>
    <property type="match status" value="1"/>
</dbReference>
<keyword evidence="33" id="KW-1185">Reference proteome</keyword>
<dbReference type="FunFam" id="3.90.740.10:FF:000005">
    <property type="entry name" value="Valine--tRNA ligase, mitochondrial"/>
    <property type="match status" value="1"/>
</dbReference>
<keyword evidence="11" id="KW-0637">Prenyltransferase</keyword>
<dbReference type="InterPro" id="IPR013155">
    <property type="entry name" value="M/V/L/I-tRNA-synth_anticd-bd"/>
</dbReference>
<dbReference type="GO" id="GO:0004832">
    <property type="term" value="F:valine-tRNA ligase activity"/>
    <property type="evidence" value="ECO:0007669"/>
    <property type="project" value="UniProtKB-EC"/>
</dbReference>
<dbReference type="InterPro" id="IPR009008">
    <property type="entry name" value="Val/Leu/Ile-tRNA-synth_edit"/>
</dbReference>
<dbReference type="GO" id="GO:0005739">
    <property type="term" value="C:mitochondrion"/>
    <property type="evidence" value="ECO:0007669"/>
    <property type="project" value="UniProtKB-SubCell"/>
</dbReference>
<dbReference type="InterPro" id="IPR014729">
    <property type="entry name" value="Rossmann-like_a/b/a_fold"/>
</dbReference>
<keyword evidence="9" id="KW-0963">Cytoplasm</keyword>
<dbReference type="GO" id="GO:0005524">
    <property type="term" value="F:ATP binding"/>
    <property type="evidence" value="ECO:0007669"/>
    <property type="project" value="UniProtKB-KW"/>
</dbReference>
<dbReference type="SUPFAM" id="SSF52374">
    <property type="entry name" value="Nucleotidylyl transferase"/>
    <property type="match status" value="1"/>
</dbReference>
<dbReference type="FunFam" id="1.10.730.10:FF:000009">
    <property type="entry name" value="Valine--tRNA ligase, mitochondrial"/>
    <property type="match status" value="1"/>
</dbReference>
<gene>
    <name evidence="32" type="ORF">AZE42_04689</name>
</gene>
<dbReference type="InterPro" id="IPR002300">
    <property type="entry name" value="aa-tRNA-synth_Ia"/>
</dbReference>
<evidence type="ECO:0000313" key="33">
    <source>
        <dbReference type="Proteomes" id="UP000183567"/>
    </source>
</evidence>
<comment type="subunit">
    <text evidence="6">Heterodimer of an alpha and a beta subunit.</text>
</comment>
<dbReference type="Pfam" id="PF00133">
    <property type="entry name" value="tRNA-synt_1"/>
    <property type="match status" value="1"/>
</dbReference>
<dbReference type="GO" id="GO:0005829">
    <property type="term" value="C:cytosol"/>
    <property type="evidence" value="ECO:0007669"/>
    <property type="project" value="TreeGrafter"/>
</dbReference>
<dbReference type="Pfam" id="PF00432">
    <property type="entry name" value="Prenyltrans"/>
    <property type="match status" value="1"/>
</dbReference>
<keyword evidence="19 27" id="KW-0030">Aminoacyl-tRNA synthetase</keyword>
<dbReference type="CDD" id="cd02894">
    <property type="entry name" value="GGTase-II"/>
    <property type="match status" value="1"/>
</dbReference>
<protein>
    <recommendedName>
        <fullName evidence="26">Geranylgeranyl transferase type-2 subunit beta</fullName>
        <ecNumber evidence="7">2.5.1.60</ecNumber>
        <ecNumber evidence="8">6.1.1.9</ecNumber>
    </recommendedName>
    <alternativeName>
        <fullName evidence="21">Geranylgeranyl transferase type II subunit beta</fullName>
    </alternativeName>
    <alternativeName>
        <fullName evidence="22">Type II protein geranyl-geranyltransferase subunit beta</fullName>
    </alternativeName>
    <alternativeName>
        <fullName evidence="23">Valine--tRNA ligase, mitochondrial</fullName>
    </alternativeName>
    <alternativeName>
        <fullName evidence="20">Valyl-tRNA synthetase</fullName>
    </alternativeName>
</protein>
<dbReference type="SUPFAM" id="SSF50677">
    <property type="entry name" value="ValRS/IleRS/LeuRS editing domain"/>
    <property type="match status" value="1"/>
</dbReference>
<dbReference type="PRINTS" id="PR00986">
    <property type="entry name" value="TRNASYNTHVAL"/>
</dbReference>
<feature type="compositionally biased region" description="Basic and acidic residues" evidence="28">
    <location>
        <begin position="48"/>
        <end position="62"/>
    </location>
</feature>
<evidence type="ECO:0000256" key="8">
    <source>
        <dbReference type="ARBA" id="ARBA00013169"/>
    </source>
</evidence>
<dbReference type="EMBL" id="LVVM01003305">
    <property type="protein sequence ID" value="OJA15157.1"/>
    <property type="molecule type" value="Genomic_DNA"/>
</dbReference>
<keyword evidence="14" id="KW-0677">Repeat</keyword>
<dbReference type="GO" id="GO:0006438">
    <property type="term" value="P:valyl-tRNA aminoacylation"/>
    <property type="evidence" value="ECO:0007669"/>
    <property type="project" value="InterPro"/>
</dbReference>
<dbReference type="InterPro" id="IPR002303">
    <property type="entry name" value="Valyl-tRNA_ligase"/>
</dbReference>
<comment type="similarity">
    <text evidence="5">Belongs to the protein prenyltransferase subunit beta family.</text>
</comment>
<dbReference type="Gene3D" id="1.50.10.20">
    <property type="match status" value="1"/>
</dbReference>
<sequence>MATTPNDPGLVTPDGPSKSAAKKEAKRLEKEAKLAAKHVKQAANTPAGEKKAKADKEKKEQEPAFVNTTPKGEKKDMSQPMASGYNPIAVESAWYDWWEAQGFFKPQTTENGMTKEEGVFVVPMPPPNVTGSLHIGHALTIAIQDCLIRWNRMLGKTALFVPGFDHAGISTQSVVEKRLYKAEGKTRHDLGREVFLERVMDWKNDYQARITNQLRRLGGSCDWDRVAFTMSPSLSKAVTETFCRLHEDGILYRANRLVNWCVKLNTTLSNLEVEQKQLSGRTLLNVPGYDPKEKFEFGVITSFAYQIEGSDERIVVATTRPETMLGDTAIAVHQDDDRYKHLHGKFAIHPFLSRRLPIIVDENVDKEFGTGAVKITPAHDPNDYEVGVRHKLEFINILNDDGTFNDNAGEQFKGMKRFHARREVIKKLTDLGLKSGDVIEPMLKPQWWVNCKPLAEEALKRSRAGELSIGPKQSEADWYRWLENIQDWCISRQLWWGHRCPAYFVRIEGEENDSEDGKNWVVGRTVEEATERAKVLANGKNFKLEQDEDVLDTWFSSGLWPFSILGWPDKTADLSNYYPSSILETGWDILFFWVARMVLLGVYLTGQMPFSEVLCHAMIRDAHGRKMSKSLGNVIDPIDVIHGLPLEELHQKLYEGNLDEKEILKAIAGQKKDFPKGIPECGTDGLRFALCAYSGGGRDINLEILRVEGYRKFCNKIFNATKFAMLKLDDDFSPEISAKPTGNESLVERWILHKLNIAAAQINAQLQERNFMAATTSAYNFWLYELCDVYIEAMKPLTDASVPLKTRTSAQQTLYTCLDHGLRLLHPFMPFVTEELWQRLPRRPEDSTPSIMVSSYPTNDPDFTSPEEEKDFDLVLSAVRAGRSLAASYNLQSNIQLFIHSQTDREITLFRSQTQAMETLIKGCNAVNVIEDVKSLPAGCGSAVINSTTTVHLLVKGLVDLDAEIAKCDKKLTLARLNLEKVMKIVSQPDYAETVPSAVQIANDEKSKDELSYHLSAHLRMNAVYWGLTALCIMGHKDALNRNEMVDFVMSCWDEEAGAFGAHPDHDAHLHSTLNAIQILLMQDALHRVDVDRVMKFILSLQQPSGIFAGDAFGETDTRFSYCAVNALSLLGRLHELDVEKTVAYIRRCRNFDGGFGAIADAESHAARVFVCVATLAILDRLDEIDQPTLCWWLSERQLPNGGLNGRPEKLEDVCYSFWVLSALSILGKLTWIDASKLEAFVLSAQDTESGGIADRPGDVPDVFHTLFGVAGLSLLGYPALMDLDPVYCMPASIIEKLGLRKGWKALQRRTT</sequence>
<keyword evidence="13" id="KW-0479">Metal-binding</keyword>
<evidence type="ECO:0000256" key="1">
    <source>
        <dbReference type="ARBA" id="ARBA00001947"/>
    </source>
</evidence>
<evidence type="ECO:0000256" key="7">
    <source>
        <dbReference type="ARBA" id="ARBA00012656"/>
    </source>
</evidence>
<keyword evidence="17 27" id="KW-0067">ATP-binding</keyword>
<evidence type="ECO:0000313" key="32">
    <source>
        <dbReference type="EMBL" id="OJA15157.1"/>
    </source>
</evidence>
<evidence type="ECO:0000256" key="15">
    <source>
        <dbReference type="ARBA" id="ARBA00022741"/>
    </source>
</evidence>
<feature type="compositionally biased region" description="Basic and acidic residues" evidence="28">
    <location>
        <begin position="21"/>
        <end position="34"/>
    </location>
</feature>
<evidence type="ECO:0000256" key="27">
    <source>
        <dbReference type="RuleBase" id="RU363035"/>
    </source>
</evidence>
<evidence type="ECO:0000256" key="18">
    <source>
        <dbReference type="ARBA" id="ARBA00022917"/>
    </source>
</evidence>
<comment type="cofactor">
    <cofactor evidence="1">
        <name>Zn(2+)</name>
        <dbReference type="ChEBI" id="CHEBI:29105"/>
    </cofactor>
</comment>
<dbReference type="InterPro" id="IPR008930">
    <property type="entry name" value="Terpenoid_cyclase/PrenylTrfase"/>
</dbReference>
<evidence type="ECO:0000256" key="23">
    <source>
        <dbReference type="ARBA" id="ARBA00040837"/>
    </source>
</evidence>
<keyword evidence="18 27" id="KW-0648">Protein biosynthesis</keyword>
<organism evidence="32 33">
    <name type="scientific">Rhizopogon vesiculosus</name>
    <dbReference type="NCBI Taxonomy" id="180088"/>
    <lineage>
        <taxon>Eukaryota</taxon>
        <taxon>Fungi</taxon>
        <taxon>Dikarya</taxon>
        <taxon>Basidiomycota</taxon>
        <taxon>Agaricomycotina</taxon>
        <taxon>Agaricomycetes</taxon>
        <taxon>Agaricomycetidae</taxon>
        <taxon>Boletales</taxon>
        <taxon>Suillineae</taxon>
        <taxon>Rhizopogonaceae</taxon>
        <taxon>Rhizopogon</taxon>
    </lineage>
</organism>
<evidence type="ECO:0000259" key="31">
    <source>
        <dbReference type="Pfam" id="PF08264"/>
    </source>
</evidence>
<keyword evidence="12" id="KW-0808">Transferase</keyword>
<dbReference type="GO" id="GO:0072657">
    <property type="term" value="P:protein localization to membrane"/>
    <property type="evidence" value="ECO:0007669"/>
    <property type="project" value="UniProtKB-ARBA"/>
</dbReference>
<comment type="catalytic activity">
    <reaction evidence="25">
        <text>geranylgeranyl diphosphate + L-cysteinyl-[protein] = S-geranylgeranyl-L-cysteinyl-[protein] + diphosphate</text>
        <dbReference type="Rhea" id="RHEA:21240"/>
        <dbReference type="Rhea" id="RHEA-COMP:10131"/>
        <dbReference type="Rhea" id="RHEA-COMP:11537"/>
        <dbReference type="ChEBI" id="CHEBI:29950"/>
        <dbReference type="ChEBI" id="CHEBI:33019"/>
        <dbReference type="ChEBI" id="CHEBI:57533"/>
        <dbReference type="ChEBI" id="CHEBI:86021"/>
        <dbReference type="EC" id="2.5.1.60"/>
    </reaction>
</comment>
<comment type="catalytic activity">
    <reaction evidence="24">
        <text>tRNA(Val) + L-valine + ATP = L-valyl-tRNA(Val) + AMP + diphosphate</text>
        <dbReference type="Rhea" id="RHEA:10704"/>
        <dbReference type="Rhea" id="RHEA-COMP:9672"/>
        <dbReference type="Rhea" id="RHEA-COMP:9708"/>
        <dbReference type="ChEBI" id="CHEBI:30616"/>
        <dbReference type="ChEBI" id="CHEBI:33019"/>
        <dbReference type="ChEBI" id="CHEBI:57762"/>
        <dbReference type="ChEBI" id="CHEBI:78442"/>
        <dbReference type="ChEBI" id="CHEBI:78537"/>
        <dbReference type="ChEBI" id="CHEBI:456215"/>
        <dbReference type="EC" id="6.1.1.9"/>
    </reaction>
</comment>
<dbReference type="GO" id="GO:0004663">
    <property type="term" value="F:Rab geranylgeranyltransferase activity"/>
    <property type="evidence" value="ECO:0007669"/>
    <property type="project" value="UniProtKB-EC"/>
</dbReference>
<accession>A0A1J8Q262</accession>
<evidence type="ECO:0000259" key="30">
    <source>
        <dbReference type="Pfam" id="PF00432"/>
    </source>
</evidence>
<dbReference type="GO" id="GO:0002161">
    <property type="term" value="F:aminoacyl-tRNA deacylase activity"/>
    <property type="evidence" value="ECO:0007669"/>
    <property type="project" value="InterPro"/>
</dbReference>
<evidence type="ECO:0000256" key="20">
    <source>
        <dbReference type="ARBA" id="ARBA00029936"/>
    </source>
</evidence>
<evidence type="ECO:0000256" key="14">
    <source>
        <dbReference type="ARBA" id="ARBA00022737"/>
    </source>
</evidence>
<dbReference type="NCBIfam" id="TIGR00422">
    <property type="entry name" value="valS"/>
    <property type="match status" value="1"/>
</dbReference>
<comment type="similarity">
    <text evidence="4 27">Belongs to the class-I aminoacyl-tRNA synthetase family.</text>
</comment>
<dbReference type="PANTHER" id="PTHR11946">
    <property type="entry name" value="VALYL-TRNA SYNTHETASES"/>
    <property type="match status" value="1"/>
</dbReference>
<dbReference type="EC" id="2.5.1.60" evidence="7"/>
<dbReference type="NCBIfam" id="NF004349">
    <property type="entry name" value="PRK05729.1"/>
    <property type="match status" value="1"/>
</dbReference>
<feature type="region of interest" description="Disordered" evidence="28">
    <location>
        <begin position="848"/>
        <end position="867"/>
    </location>
</feature>
<evidence type="ECO:0000256" key="3">
    <source>
        <dbReference type="ARBA" id="ARBA00004496"/>
    </source>
</evidence>
<evidence type="ECO:0000256" key="13">
    <source>
        <dbReference type="ARBA" id="ARBA00022723"/>
    </source>
</evidence>
<evidence type="ECO:0000256" key="6">
    <source>
        <dbReference type="ARBA" id="ARBA00011355"/>
    </source>
</evidence>
<evidence type="ECO:0000256" key="26">
    <source>
        <dbReference type="ARBA" id="ARBA00069127"/>
    </source>
</evidence>
<dbReference type="FunFam" id="3.40.50.620:FF:000020">
    <property type="entry name" value="Valine--tRNA ligase, mitochondrial"/>
    <property type="match status" value="1"/>
</dbReference>
<dbReference type="PANTHER" id="PTHR11946:SF109">
    <property type="entry name" value="VALINE--TRNA LIGASE"/>
    <property type="match status" value="1"/>
</dbReference>
<evidence type="ECO:0000256" key="17">
    <source>
        <dbReference type="ARBA" id="ARBA00022840"/>
    </source>
</evidence>
<evidence type="ECO:0000259" key="29">
    <source>
        <dbReference type="Pfam" id="PF00133"/>
    </source>
</evidence>
<dbReference type="SUPFAM" id="SSF48239">
    <property type="entry name" value="Terpenoid cyclases/Protein prenyltransferases"/>
    <property type="match status" value="1"/>
</dbReference>
<feature type="domain" description="Aminoacyl-tRNA synthetase class Ia" evidence="29">
    <location>
        <begin position="94"/>
        <end position="702"/>
    </location>
</feature>
<dbReference type="Proteomes" id="UP000183567">
    <property type="component" value="Unassembled WGS sequence"/>
</dbReference>
<reference evidence="32 33" key="1">
    <citation type="submission" date="2016-03" db="EMBL/GenBank/DDBJ databases">
        <title>Comparative genomics of the ectomycorrhizal sister species Rhizopogon vinicolor and Rhizopogon vesiculosus (Basidiomycota: Boletales) reveals a divergence of the mating type B locus.</title>
        <authorList>
            <person name="Mujic A.B."/>
            <person name="Kuo A."/>
            <person name="Tritt A."/>
            <person name="Lipzen A."/>
            <person name="Chen C."/>
            <person name="Johnson J."/>
            <person name="Sharma A."/>
            <person name="Barry K."/>
            <person name="Grigoriev I.V."/>
            <person name="Spatafora J.W."/>
        </authorList>
    </citation>
    <scope>NUCLEOTIDE SEQUENCE [LARGE SCALE GENOMIC DNA]</scope>
    <source>
        <strain evidence="32 33">AM-OR11-056</strain>
    </source>
</reference>
<feature type="domain" description="Methionyl/Valyl/Leucyl/Isoleucyl-tRNA synthetase anticodon-binding" evidence="31">
    <location>
        <begin position="748"/>
        <end position="897"/>
    </location>
</feature>
<evidence type="ECO:0000256" key="5">
    <source>
        <dbReference type="ARBA" id="ARBA00010497"/>
    </source>
</evidence>
<feature type="region of interest" description="Disordered" evidence="28">
    <location>
        <begin position="1"/>
        <end position="80"/>
    </location>
</feature>
<dbReference type="InterPro" id="IPR009080">
    <property type="entry name" value="tRNAsynth_Ia_anticodon-bd"/>
</dbReference>
<dbReference type="CDD" id="cd07962">
    <property type="entry name" value="Anticodon_Ia_Val"/>
    <property type="match status" value="1"/>
</dbReference>
<evidence type="ECO:0000256" key="25">
    <source>
        <dbReference type="ARBA" id="ARBA00047658"/>
    </source>
</evidence>
<evidence type="ECO:0000256" key="9">
    <source>
        <dbReference type="ARBA" id="ARBA00022490"/>
    </source>
</evidence>
<evidence type="ECO:0000256" key="10">
    <source>
        <dbReference type="ARBA" id="ARBA00022598"/>
    </source>
</evidence>
<keyword evidence="15 27" id="KW-0547">Nucleotide-binding</keyword>
<dbReference type="InterPro" id="IPR001412">
    <property type="entry name" value="aa-tRNA-synth_I_CS"/>
</dbReference>
<evidence type="ECO:0000256" key="22">
    <source>
        <dbReference type="ARBA" id="ARBA00032766"/>
    </source>
</evidence>
<dbReference type="FunFam" id="3.40.50.620:FF:000078">
    <property type="entry name" value="Valine--tRNA ligase, mitochondrial"/>
    <property type="match status" value="1"/>
</dbReference>
<dbReference type="Pfam" id="PF08264">
    <property type="entry name" value="Anticodon_1"/>
    <property type="match status" value="1"/>
</dbReference>
<dbReference type="GO" id="GO:0046872">
    <property type="term" value="F:metal ion binding"/>
    <property type="evidence" value="ECO:0007669"/>
    <property type="project" value="UniProtKB-KW"/>
</dbReference>
<dbReference type="InterPro" id="IPR026873">
    <property type="entry name" value="Ptb1"/>
</dbReference>
<evidence type="ECO:0000256" key="19">
    <source>
        <dbReference type="ARBA" id="ARBA00023146"/>
    </source>
</evidence>
<dbReference type="Gene3D" id="3.90.740.10">
    <property type="entry name" value="Valyl/Leucyl/Isoleucyl-tRNA synthetase, editing domain"/>
    <property type="match status" value="1"/>
</dbReference>
<evidence type="ECO:0000256" key="2">
    <source>
        <dbReference type="ARBA" id="ARBA00004173"/>
    </source>
</evidence>
<dbReference type="Gene3D" id="3.40.50.620">
    <property type="entry name" value="HUPs"/>
    <property type="match status" value="2"/>
</dbReference>
<dbReference type="EC" id="6.1.1.9" evidence="8"/>
<dbReference type="HAMAP" id="MF_02004">
    <property type="entry name" value="Val_tRNA_synth_type1"/>
    <property type="match status" value="1"/>
</dbReference>
<keyword evidence="10 27" id="KW-0436">Ligase</keyword>
<dbReference type="InterPro" id="IPR001330">
    <property type="entry name" value="Prenyltrans"/>
</dbReference>
<evidence type="ECO:0000256" key="11">
    <source>
        <dbReference type="ARBA" id="ARBA00022602"/>
    </source>
</evidence>
<dbReference type="STRING" id="180088.A0A1J8Q262"/>
<evidence type="ECO:0000256" key="28">
    <source>
        <dbReference type="SAM" id="MobiDB-lite"/>
    </source>
</evidence>
<evidence type="ECO:0000256" key="4">
    <source>
        <dbReference type="ARBA" id="ARBA00005594"/>
    </source>
</evidence>
<evidence type="ECO:0000256" key="24">
    <source>
        <dbReference type="ARBA" id="ARBA00047552"/>
    </source>
</evidence>
<feature type="compositionally biased region" description="Polar residues" evidence="28">
    <location>
        <begin position="848"/>
        <end position="862"/>
    </location>
</feature>
<comment type="caution">
    <text evidence="32">The sequence shown here is derived from an EMBL/GenBank/DDBJ whole genome shotgun (WGS) entry which is preliminary data.</text>
</comment>
<comment type="subcellular location">
    <subcellularLocation>
        <location evidence="3">Cytoplasm</location>
    </subcellularLocation>
    <subcellularLocation>
        <location evidence="2">Mitochondrion</location>
    </subcellularLocation>
</comment>
<proteinExistence type="inferred from homology"/>